<evidence type="ECO:0000256" key="2">
    <source>
        <dbReference type="ARBA" id="ARBA00022670"/>
    </source>
</evidence>
<dbReference type="SUPFAM" id="SSF53474">
    <property type="entry name" value="alpha/beta-Hydrolases"/>
    <property type="match status" value="1"/>
</dbReference>
<proteinExistence type="inferred from homology"/>
<evidence type="ECO:0000313" key="7">
    <source>
        <dbReference type="EMBL" id="EJT46697.1"/>
    </source>
</evidence>
<evidence type="ECO:0000313" key="8">
    <source>
        <dbReference type="Proteomes" id="UP000002748"/>
    </source>
</evidence>
<gene>
    <name evidence="7" type="ORF">A1Q1_04662</name>
</gene>
<dbReference type="GO" id="GO:0008239">
    <property type="term" value="F:dipeptidyl-peptidase activity"/>
    <property type="evidence" value="ECO:0007669"/>
    <property type="project" value="TreeGrafter"/>
</dbReference>
<feature type="signal peptide" evidence="6">
    <location>
        <begin position="1"/>
        <end position="18"/>
    </location>
</feature>
<keyword evidence="2" id="KW-0645">Protease</keyword>
<dbReference type="HOGENOM" id="CLU_023630_0_0_1"/>
<dbReference type="GeneID" id="25988174"/>
<dbReference type="MEROPS" id="S28.004"/>
<dbReference type="InterPro" id="IPR008758">
    <property type="entry name" value="Peptidase_S28"/>
</dbReference>
<organism evidence="7 8">
    <name type="scientific">Trichosporon asahii var. asahii (strain ATCC 90039 / CBS 2479 / JCM 2466 / KCTC 7840 / NBRC 103889/ NCYC 2677 / UAMH 7654)</name>
    <name type="common">Yeast</name>
    <dbReference type="NCBI Taxonomy" id="1186058"/>
    <lineage>
        <taxon>Eukaryota</taxon>
        <taxon>Fungi</taxon>
        <taxon>Dikarya</taxon>
        <taxon>Basidiomycota</taxon>
        <taxon>Agaricomycotina</taxon>
        <taxon>Tremellomycetes</taxon>
        <taxon>Trichosporonales</taxon>
        <taxon>Trichosporonaceae</taxon>
        <taxon>Trichosporon</taxon>
    </lineage>
</organism>
<accession>J6EV76</accession>
<dbReference type="VEuPathDB" id="FungiDB:A1Q1_04662"/>
<dbReference type="OrthoDB" id="1735038at2759"/>
<keyword evidence="5" id="KW-0325">Glycoprotein</keyword>
<evidence type="ECO:0008006" key="9">
    <source>
        <dbReference type="Google" id="ProtNLM"/>
    </source>
</evidence>
<reference evidence="7 8" key="1">
    <citation type="journal article" date="2012" name="Eukaryot. Cell">
        <title>Draft genome sequence of CBS 2479, the standard type strain of Trichosporon asahii.</title>
        <authorList>
            <person name="Yang R.Y."/>
            <person name="Li H.T."/>
            <person name="Zhu H."/>
            <person name="Zhou G.P."/>
            <person name="Wang M."/>
            <person name="Wang L."/>
        </authorList>
    </citation>
    <scope>NUCLEOTIDE SEQUENCE [LARGE SCALE GENOMIC DNA]</scope>
    <source>
        <strain evidence="8">ATCC 90039 / CBS 2479 / JCM 2466 / KCTC 7840 / NCYC 2677 / UAMH 7654</strain>
    </source>
</reference>
<dbReference type="PANTHER" id="PTHR11010">
    <property type="entry name" value="PROTEASE S28 PRO-X CARBOXYPEPTIDASE-RELATED"/>
    <property type="match status" value="1"/>
</dbReference>
<dbReference type="Gene3D" id="3.40.50.1820">
    <property type="entry name" value="alpha/beta hydrolase"/>
    <property type="match status" value="2"/>
</dbReference>
<dbReference type="Proteomes" id="UP000002748">
    <property type="component" value="Unassembled WGS sequence"/>
</dbReference>
<dbReference type="GO" id="GO:0006508">
    <property type="term" value="P:proteolysis"/>
    <property type="evidence" value="ECO:0007669"/>
    <property type="project" value="UniProtKB-KW"/>
</dbReference>
<dbReference type="GO" id="GO:0070008">
    <property type="term" value="F:serine-type exopeptidase activity"/>
    <property type="evidence" value="ECO:0007669"/>
    <property type="project" value="InterPro"/>
</dbReference>
<evidence type="ECO:0000256" key="1">
    <source>
        <dbReference type="ARBA" id="ARBA00011079"/>
    </source>
</evidence>
<dbReference type="AlphaFoldDB" id="J6EV76"/>
<dbReference type="RefSeq" id="XP_014178375.1">
    <property type="nucleotide sequence ID" value="XM_014322900.1"/>
</dbReference>
<dbReference type="PANTHER" id="PTHR11010:SF117">
    <property type="entry name" value="SERINE PROTEASE 16"/>
    <property type="match status" value="1"/>
</dbReference>
<keyword evidence="3 6" id="KW-0732">Signal</keyword>
<evidence type="ECO:0000256" key="3">
    <source>
        <dbReference type="ARBA" id="ARBA00022729"/>
    </source>
</evidence>
<feature type="chain" id="PRO_5003787926" description="Serine protease" evidence="6">
    <location>
        <begin position="19"/>
        <end position="674"/>
    </location>
</feature>
<evidence type="ECO:0000256" key="6">
    <source>
        <dbReference type="SAM" id="SignalP"/>
    </source>
</evidence>
<dbReference type="EMBL" id="ALBS01000280">
    <property type="protein sequence ID" value="EJT46697.1"/>
    <property type="molecule type" value="Genomic_DNA"/>
</dbReference>
<sequence>MLANTLLPLLAAAATAQAAPPAVPPVPDTVQTYKHLDNNGSGVSGYNVTSSWSYNYTWSSDGKGPVKTETSGGSNVDVQTIGELTKNLTEQLKSTVDGALKEIAEDVRKLQQQFFHDIEKLPKLFDSNAELGKSLLDNGYLSVYQHMADDGELNPEGYSYINTLDEQPADTPAEEEDPVKGPFCFDQKISHFDNSQQGTFCQRYWISTKEWKAGGAVILHDAGESEASGSTYYMKKGLLHHLMAATHGLGIVLEHRYYGKSTPLDSFSTDNMRFLNLKESLEDSANFIRNFKLPEGVTVEGANADTFKPNNVPWIYQGCSYPGAKAAFMRQQYPDLVFGAVAGSAVTQAIDEFPQYYDAFQKYYYNQDCVKGIQGAIKVIDEWLDDEKKAPAMKSLFGAATLKNDDFAYFLRWPLQFQKRSVPLGKASIPDAFCRTLQEDTKPIQVAGAEVPGAVVNFANATRVWIRNTGSCGRNESTLAACYDTSDGSPAAEKRKSDTLRDTWRPWIWQQCTEFGYFFGPAKEGGVLSKYLTYDVHHRVCRQSFPAGSKYQIPERPDTEKVNCHGGREINVERVLFTAGEQDPWRPAMPNAEGVNRPNTTSQAQYLMPGGGHCWDSQGYDAIDSGGGKDGNEPEPDLTRNTHNFQMGIVKAWLNDWKKPGRRSIEKRQRIRVL</sequence>
<keyword evidence="4" id="KW-0378">Hydrolase</keyword>
<name>J6EV76_TRIAS</name>
<protein>
    <recommendedName>
        <fullName evidence="9">Serine protease</fullName>
    </recommendedName>
</protein>
<dbReference type="Pfam" id="PF05577">
    <property type="entry name" value="Peptidase_S28"/>
    <property type="match status" value="1"/>
</dbReference>
<dbReference type="InterPro" id="IPR029058">
    <property type="entry name" value="AB_hydrolase_fold"/>
</dbReference>
<evidence type="ECO:0000256" key="4">
    <source>
        <dbReference type="ARBA" id="ARBA00022801"/>
    </source>
</evidence>
<evidence type="ECO:0000256" key="5">
    <source>
        <dbReference type="ARBA" id="ARBA00023180"/>
    </source>
</evidence>
<dbReference type="KEGG" id="tasa:A1Q1_04662"/>
<comment type="similarity">
    <text evidence="1">Belongs to the peptidase S28 family.</text>
</comment>
<comment type="caution">
    <text evidence="7">The sequence shown here is derived from an EMBL/GenBank/DDBJ whole genome shotgun (WGS) entry which is preliminary data.</text>
</comment>